<organism evidence="2 3">
    <name type="scientific">Hyphomonas atlantica</name>
    <dbReference type="NCBI Taxonomy" id="1280948"/>
    <lineage>
        <taxon>Bacteria</taxon>
        <taxon>Pseudomonadati</taxon>
        <taxon>Pseudomonadota</taxon>
        <taxon>Alphaproteobacteria</taxon>
        <taxon>Hyphomonadales</taxon>
        <taxon>Hyphomonadaceae</taxon>
        <taxon>Hyphomonas</taxon>
    </lineage>
</organism>
<reference evidence="2 3" key="1">
    <citation type="journal article" date="2014" name="Antonie Van Leeuwenhoek">
        <title>Hyphomonas beringensis sp. nov. and Hyphomonas chukchiensis sp. nov., isolated from surface seawater of the Bering Sea and Chukchi Sea.</title>
        <authorList>
            <person name="Li C."/>
            <person name="Lai Q."/>
            <person name="Li G."/>
            <person name="Dong C."/>
            <person name="Wang J."/>
            <person name="Liao Y."/>
            <person name="Shao Z."/>
        </authorList>
    </citation>
    <scope>NUCLEOTIDE SEQUENCE [LARGE SCALE GENOMIC DNA]</scope>
    <source>
        <strain evidence="2 3">22II1-22F38</strain>
    </source>
</reference>
<comment type="caution">
    <text evidence="2">The sequence shown here is derived from an EMBL/GenBank/DDBJ whole genome shotgun (WGS) entry which is preliminary data.</text>
</comment>
<dbReference type="PANTHER" id="PTHR33608:SF6">
    <property type="entry name" value="BLL2464 PROTEIN"/>
    <property type="match status" value="1"/>
</dbReference>
<evidence type="ECO:0000313" key="3">
    <source>
        <dbReference type="Proteomes" id="UP000024547"/>
    </source>
</evidence>
<dbReference type="EMBL" id="AWFH01000001">
    <property type="protein sequence ID" value="KCZ65072.1"/>
    <property type="molecule type" value="Genomic_DNA"/>
</dbReference>
<dbReference type="OrthoDB" id="9794556at2"/>
<evidence type="ECO:0000313" key="2">
    <source>
        <dbReference type="EMBL" id="KCZ65072.1"/>
    </source>
</evidence>
<dbReference type="eggNOG" id="COG1721">
    <property type="taxonomic scope" value="Bacteria"/>
</dbReference>
<sequence length="288" mass="31800">MTPAADLRAEAESLARQLPGLNFKAEASEAAHIGSAGRRRPGTGEHFWQYRRYAQEDAADRVDWRRSAKGNELFVRETELETARTVLFWCDDAAGFRWKGEGDLRTKAEEAQLLMLTLGILMSKDGERIGMLGAGRSASFGKKAVARLAEDLERGTNGQFPSPPRSAATLVLASDFYAPLTEWQVRLAPLAAKCPEGVLLAVSAPIEEDFPFEGRTKLSRPGTGIDRILGRAETMRDTYLRRFSEQRDGLRKLATQFGWRLVTHTVGQSSLEGAARLKAQIETFGAKS</sequence>
<gene>
    <name evidence="2" type="ORF">HY36_01460</name>
</gene>
<evidence type="ECO:0000259" key="1">
    <source>
        <dbReference type="Pfam" id="PF01882"/>
    </source>
</evidence>
<protein>
    <recommendedName>
        <fullName evidence="1">DUF58 domain-containing protein</fullName>
    </recommendedName>
</protein>
<feature type="domain" description="DUF58" evidence="1">
    <location>
        <begin position="49"/>
        <end position="247"/>
    </location>
</feature>
<accession>A0A059EC23</accession>
<dbReference type="Pfam" id="PF01882">
    <property type="entry name" value="DUF58"/>
    <property type="match status" value="1"/>
</dbReference>
<keyword evidence="3" id="KW-1185">Reference proteome</keyword>
<dbReference type="Proteomes" id="UP000024547">
    <property type="component" value="Unassembled WGS sequence"/>
</dbReference>
<dbReference type="STRING" id="1280948.HY36_01460"/>
<name>A0A059EC23_9PROT</name>
<proteinExistence type="predicted"/>
<dbReference type="RefSeq" id="WP_035547270.1">
    <property type="nucleotide sequence ID" value="NZ_AWFH01000001.1"/>
</dbReference>
<dbReference type="InterPro" id="IPR002881">
    <property type="entry name" value="DUF58"/>
</dbReference>
<dbReference type="PATRIC" id="fig|1280948.3.peg.284"/>
<dbReference type="PANTHER" id="PTHR33608">
    <property type="entry name" value="BLL2464 PROTEIN"/>
    <property type="match status" value="1"/>
</dbReference>
<dbReference type="AlphaFoldDB" id="A0A059EC23"/>